<comment type="caution">
    <text evidence="15">The sequence shown here is derived from an EMBL/GenBank/DDBJ whole genome shotgun (WGS) entry which is preliminary data.</text>
</comment>
<keyword evidence="5 12" id="KW-0812">Transmembrane</keyword>
<dbReference type="Pfam" id="PF00858">
    <property type="entry name" value="ASC"/>
    <property type="match status" value="1"/>
</dbReference>
<evidence type="ECO:0000256" key="7">
    <source>
        <dbReference type="ARBA" id="ARBA00023053"/>
    </source>
</evidence>
<keyword evidence="11 12" id="KW-0407">Ion channel</keyword>
<evidence type="ECO:0000256" key="11">
    <source>
        <dbReference type="ARBA" id="ARBA00023303"/>
    </source>
</evidence>
<reference evidence="15 16" key="1">
    <citation type="submission" date="2019-07" db="EMBL/GenBank/DDBJ databases">
        <title>Draft genome assembly of a fouling barnacle, Amphibalanus amphitrite (Darwin, 1854): The first reference genome for Thecostraca.</title>
        <authorList>
            <person name="Kim W."/>
        </authorList>
    </citation>
    <scope>NUCLEOTIDE SEQUENCE [LARGE SCALE GENOMIC DNA]</scope>
    <source>
        <strain evidence="15">SNU_AA5</strain>
        <tissue evidence="15">Soma without cirri and trophi</tissue>
    </source>
</reference>
<comment type="similarity">
    <text evidence="2 12">Belongs to the amiloride-sensitive sodium channel (TC 1.A.6) family.</text>
</comment>
<evidence type="ECO:0000313" key="15">
    <source>
        <dbReference type="EMBL" id="KAF0299037.1"/>
    </source>
</evidence>
<dbReference type="GO" id="GO:0016020">
    <property type="term" value="C:membrane"/>
    <property type="evidence" value="ECO:0007669"/>
    <property type="project" value="UniProtKB-SubCell"/>
</dbReference>
<dbReference type="InterPro" id="IPR001873">
    <property type="entry name" value="ENaC"/>
</dbReference>
<evidence type="ECO:0000256" key="3">
    <source>
        <dbReference type="ARBA" id="ARBA00022448"/>
    </source>
</evidence>
<evidence type="ECO:0000256" key="5">
    <source>
        <dbReference type="ARBA" id="ARBA00022692"/>
    </source>
</evidence>
<sequence>MLAAGADRAPTGPSPNLLLTLITAGCGLARAACVMFLLLLFYWKSEEFFSDKTTSLVSYGPSSRLPSVSVCQARERTPSHGPVDDPLWPDNGTLRDYLAIWAPALTDVLTDVTVAAEDSNGTQLELPEGHWHTAVLLPGQELSEIVCFTTEVRATGATAIERLELRGRRLPGFTGPWLAVHFVPLLHSHVIYADATQKKMELVKVFWPPERVRSVALSVTWHHLRYLDRPRRPCANGAGRRHCLERSRLRAAAAAAGCLPHFVSPPSAAEAELPDCGSQDSYLEFVARFQLPADWFVTMYLDTAEMMIIDERPITTGADLVADVGGMLGLLLGYSVFTLIGQLEAALRAVVRRLAARDRWLRRLGGPGGRRAMVAAAGALGRQRRPSSAPAPPLPHHADAGGLTTISATAPADVGSVFTTLTPRHQPHHGTEPARAPAKGGSAGRRRRRGRCSTLGSTKTLRPQFSQQELLVPGAWGQPAPGAQRAVRNGH</sequence>
<dbReference type="EMBL" id="VIIS01001398">
    <property type="protein sequence ID" value="KAF0299037.1"/>
    <property type="molecule type" value="Genomic_DNA"/>
</dbReference>
<evidence type="ECO:0000256" key="6">
    <source>
        <dbReference type="ARBA" id="ARBA00022989"/>
    </source>
</evidence>
<evidence type="ECO:0000256" key="14">
    <source>
        <dbReference type="SAM" id="Phobius"/>
    </source>
</evidence>
<evidence type="ECO:0000313" key="16">
    <source>
        <dbReference type="Proteomes" id="UP000440578"/>
    </source>
</evidence>
<name>A0A6A4VSC5_AMPAM</name>
<evidence type="ECO:0000256" key="2">
    <source>
        <dbReference type="ARBA" id="ARBA00007193"/>
    </source>
</evidence>
<keyword evidence="10 12" id="KW-0739">Sodium transport</keyword>
<dbReference type="Proteomes" id="UP000440578">
    <property type="component" value="Unassembled WGS sequence"/>
</dbReference>
<evidence type="ECO:0000256" key="13">
    <source>
        <dbReference type="SAM" id="MobiDB-lite"/>
    </source>
</evidence>
<dbReference type="AlphaFoldDB" id="A0A6A4VSC5"/>
<proteinExistence type="inferred from homology"/>
<evidence type="ECO:0000256" key="9">
    <source>
        <dbReference type="ARBA" id="ARBA00023136"/>
    </source>
</evidence>
<protein>
    <submittedName>
        <fullName evidence="15">Uncharacterized protein</fullName>
    </submittedName>
</protein>
<gene>
    <name evidence="15" type="ORF">FJT64_000392</name>
</gene>
<evidence type="ECO:0000256" key="1">
    <source>
        <dbReference type="ARBA" id="ARBA00004141"/>
    </source>
</evidence>
<feature type="region of interest" description="Disordered" evidence="13">
    <location>
        <begin position="420"/>
        <end position="456"/>
    </location>
</feature>
<keyword evidence="7" id="KW-0915">Sodium</keyword>
<dbReference type="Gene3D" id="1.10.287.770">
    <property type="entry name" value="YojJ-like"/>
    <property type="match status" value="1"/>
</dbReference>
<organism evidence="15 16">
    <name type="scientific">Amphibalanus amphitrite</name>
    <name type="common">Striped barnacle</name>
    <name type="synonym">Balanus amphitrite</name>
    <dbReference type="NCBI Taxonomy" id="1232801"/>
    <lineage>
        <taxon>Eukaryota</taxon>
        <taxon>Metazoa</taxon>
        <taxon>Ecdysozoa</taxon>
        <taxon>Arthropoda</taxon>
        <taxon>Crustacea</taxon>
        <taxon>Multicrustacea</taxon>
        <taxon>Cirripedia</taxon>
        <taxon>Thoracica</taxon>
        <taxon>Thoracicalcarea</taxon>
        <taxon>Balanomorpha</taxon>
        <taxon>Balanoidea</taxon>
        <taxon>Balanidae</taxon>
        <taxon>Amphibalaninae</taxon>
        <taxon>Amphibalanus</taxon>
    </lineage>
</organism>
<feature type="transmembrane region" description="Helical" evidence="14">
    <location>
        <begin position="17"/>
        <end position="43"/>
    </location>
</feature>
<keyword evidence="16" id="KW-1185">Reference proteome</keyword>
<keyword evidence="4 12" id="KW-0894">Sodium channel</keyword>
<evidence type="ECO:0000256" key="12">
    <source>
        <dbReference type="RuleBase" id="RU000679"/>
    </source>
</evidence>
<accession>A0A6A4VSC5</accession>
<keyword evidence="9 14" id="KW-0472">Membrane</keyword>
<feature type="region of interest" description="Disordered" evidence="13">
    <location>
        <begin position="379"/>
        <end position="402"/>
    </location>
</feature>
<keyword evidence="6 14" id="KW-1133">Transmembrane helix</keyword>
<dbReference type="GO" id="GO:0005272">
    <property type="term" value="F:sodium channel activity"/>
    <property type="evidence" value="ECO:0007669"/>
    <property type="project" value="UniProtKB-KW"/>
</dbReference>
<comment type="subcellular location">
    <subcellularLocation>
        <location evidence="1">Membrane</location>
        <topology evidence="1">Multi-pass membrane protein</topology>
    </subcellularLocation>
</comment>
<keyword evidence="8 12" id="KW-0406">Ion transport</keyword>
<evidence type="ECO:0000256" key="8">
    <source>
        <dbReference type="ARBA" id="ARBA00023065"/>
    </source>
</evidence>
<evidence type="ECO:0000256" key="4">
    <source>
        <dbReference type="ARBA" id="ARBA00022461"/>
    </source>
</evidence>
<keyword evidence="3 12" id="KW-0813">Transport</keyword>
<evidence type="ECO:0000256" key="10">
    <source>
        <dbReference type="ARBA" id="ARBA00023201"/>
    </source>
</evidence>